<dbReference type="EMBL" id="BKCJ010578567">
    <property type="protein sequence ID" value="GFB22051.1"/>
    <property type="molecule type" value="Genomic_DNA"/>
</dbReference>
<sequence>WTAPTSEVGLPCVLGKQKKQEGMGSFSEVFNTFKMWKVAVKNETNLRVKCLKIDNGGEYSSRDFIKYYTENRIRMLKTVLETTQHNGVAERMNQTLNDRSKSMRLHGEFKNHSKPKWELRYGKESKNSKSFKDSGISYEEDLEDEASSDEGGSKTPHVPRSSKESRALDGRKRYKAQLVVNGFQQKRGVDYYEIFSPVVKMTIIRLVLSVIASGDLHLEQLDVKITILHGDLDEDIYMAQLEGFQSAGKEENLICKLKKIMYGLKQAPRQWYLKFDNFMQRAGYKRCVMDHCCYLNKVGSSFIILLLYVDDMFVI</sequence>
<feature type="non-terminal residue" evidence="5">
    <location>
        <position position="1"/>
    </location>
</feature>
<dbReference type="Pfam" id="PF07727">
    <property type="entry name" value="RVT_2"/>
    <property type="match status" value="1"/>
</dbReference>
<dbReference type="InterPro" id="IPR012337">
    <property type="entry name" value="RNaseH-like_sf"/>
</dbReference>
<accession>A0A699L6T3</accession>
<feature type="compositionally biased region" description="Acidic residues" evidence="3">
    <location>
        <begin position="139"/>
        <end position="148"/>
    </location>
</feature>
<organism evidence="5">
    <name type="scientific">Tanacetum cinerariifolium</name>
    <name type="common">Dalmatian daisy</name>
    <name type="synonym">Chrysanthemum cinerariifolium</name>
    <dbReference type="NCBI Taxonomy" id="118510"/>
    <lineage>
        <taxon>Eukaryota</taxon>
        <taxon>Viridiplantae</taxon>
        <taxon>Streptophyta</taxon>
        <taxon>Embryophyta</taxon>
        <taxon>Tracheophyta</taxon>
        <taxon>Spermatophyta</taxon>
        <taxon>Magnoliopsida</taxon>
        <taxon>eudicotyledons</taxon>
        <taxon>Gunneridae</taxon>
        <taxon>Pentapetalae</taxon>
        <taxon>asterids</taxon>
        <taxon>campanulids</taxon>
        <taxon>Asterales</taxon>
        <taxon>Asteraceae</taxon>
        <taxon>Asteroideae</taxon>
        <taxon>Anthemideae</taxon>
        <taxon>Anthemidinae</taxon>
        <taxon>Tanacetum</taxon>
    </lineage>
</organism>
<dbReference type="GO" id="GO:0003676">
    <property type="term" value="F:nucleic acid binding"/>
    <property type="evidence" value="ECO:0007669"/>
    <property type="project" value="InterPro"/>
</dbReference>
<dbReference type="GO" id="GO:0046872">
    <property type="term" value="F:metal ion binding"/>
    <property type="evidence" value="ECO:0007669"/>
    <property type="project" value="UniProtKB-KW"/>
</dbReference>
<dbReference type="InterPro" id="IPR043502">
    <property type="entry name" value="DNA/RNA_pol_sf"/>
</dbReference>
<dbReference type="InterPro" id="IPR001584">
    <property type="entry name" value="Integrase_cat-core"/>
</dbReference>
<dbReference type="SUPFAM" id="SSF53098">
    <property type="entry name" value="Ribonuclease H-like"/>
    <property type="match status" value="1"/>
</dbReference>
<evidence type="ECO:0000259" key="4">
    <source>
        <dbReference type="PROSITE" id="PS50994"/>
    </source>
</evidence>
<protein>
    <submittedName>
        <fullName evidence="5">Retrovirus-related Pol polyprotein from transposon TNT 1-94</fullName>
    </submittedName>
</protein>
<dbReference type="PANTHER" id="PTHR42648">
    <property type="entry name" value="TRANSPOSASE, PUTATIVE-RELATED"/>
    <property type="match status" value="1"/>
</dbReference>
<dbReference type="InterPro" id="IPR039537">
    <property type="entry name" value="Retrotran_Ty1/copia-like"/>
</dbReference>
<evidence type="ECO:0000256" key="3">
    <source>
        <dbReference type="SAM" id="MobiDB-lite"/>
    </source>
</evidence>
<comment type="caution">
    <text evidence="5">The sequence shown here is derived from an EMBL/GenBank/DDBJ whole genome shotgun (WGS) entry which is preliminary data.</text>
</comment>
<feature type="compositionally biased region" description="Basic and acidic residues" evidence="3">
    <location>
        <begin position="98"/>
        <end position="107"/>
    </location>
</feature>
<feature type="compositionally biased region" description="Polar residues" evidence="3">
    <location>
        <begin position="88"/>
        <end position="97"/>
    </location>
</feature>
<evidence type="ECO:0000256" key="2">
    <source>
        <dbReference type="ARBA" id="ARBA00022801"/>
    </source>
</evidence>
<evidence type="ECO:0000313" key="5">
    <source>
        <dbReference type="EMBL" id="GFB22051.1"/>
    </source>
</evidence>
<keyword evidence="2" id="KW-0378">Hydrolase</keyword>
<dbReference type="AlphaFoldDB" id="A0A699L6T3"/>
<feature type="region of interest" description="Disordered" evidence="3">
    <location>
        <begin position="139"/>
        <end position="169"/>
    </location>
</feature>
<dbReference type="InterPro" id="IPR036397">
    <property type="entry name" value="RNaseH_sf"/>
</dbReference>
<dbReference type="PROSITE" id="PS50994">
    <property type="entry name" value="INTEGRASE"/>
    <property type="match status" value="1"/>
</dbReference>
<dbReference type="GO" id="GO:0016787">
    <property type="term" value="F:hydrolase activity"/>
    <property type="evidence" value="ECO:0007669"/>
    <property type="project" value="UniProtKB-KW"/>
</dbReference>
<dbReference type="Gene3D" id="3.30.420.10">
    <property type="entry name" value="Ribonuclease H-like superfamily/Ribonuclease H"/>
    <property type="match status" value="1"/>
</dbReference>
<dbReference type="GO" id="GO:0015074">
    <property type="term" value="P:DNA integration"/>
    <property type="evidence" value="ECO:0007669"/>
    <property type="project" value="InterPro"/>
</dbReference>
<dbReference type="InterPro" id="IPR013103">
    <property type="entry name" value="RVT_2"/>
</dbReference>
<proteinExistence type="predicted"/>
<feature type="domain" description="Integrase catalytic" evidence="4">
    <location>
        <begin position="51"/>
        <end position="146"/>
    </location>
</feature>
<dbReference type="PANTHER" id="PTHR42648:SF28">
    <property type="entry name" value="TRANSPOSON-ENCODED PROTEIN WITH RIBONUCLEASE H-LIKE AND RETROVIRUS ZINC FINGER-LIKE DOMAINS"/>
    <property type="match status" value="1"/>
</dbReference>
<gene>
    <name evidence="5" type="ORF">Tci_694022</name>
</gene>
<keyword evidence="1" id="KW-0479">Metal-binding</keyword>
<name>A0A699L6T3_TANCI</name>
<feature type="region of interest" description="Disordered" evidence="3">
    <location>
        <begin position="88"/>
        <end position="107"/>
    </location>
</feature>
<evidence type="ECO:0000256" key="1">
    <source>
        <dbReference type="ARBA" id="ARBA00022723"/>
    </source>
</evidence>
<reference evidence="5" key="1">
    <citation type="journal article" date="2019" name="Sci. Rep.">
        <title>Draft genome of Tanacetum cinerariifolium, the natural source of mosquito coil.</title>
        <authorList>
            <person name="Yamashiro T."/>
            <person name="Shiraishi A."/>
            <person name="Satake H."/>
            <person name="Nakayama K."/>
        </authorList>
    </citation>
    <scope>NUCLEOTIDE SEQUENCE</scope>
</reference>
<dbReference type="SUPFAM" id="SSF56672">
    <property type="entry name" value="DNA/RNA polymerases"/>
    <property type="match status" value="1"/>
</dbReference>